<name>A0AAU9Y3A0_9CNID</name>
<organism evidence="3 4">
    <name type="scientific">Pocillopora meandrina</name>
    <dbReference type="NCBI Taxonomy" id="46732"/>
    <lineage>
        <taxon>Eukaryota</taxon>
        <taxon>Metazoa</taxon>
        <taxon>Cnidaria</taxon>
        <taxon>Anthozoa</taxon>
        <taxon>Hexacorallia</taxon>
        <taxon>Scleractinia</taxon>
        <taxon>Astrocoeniina</taxon>
        <taxon>Pocilloporidae</taxon>
        <taxon>Pocillopora</taxon>
    </lineage>
</organism>
<keyword evidence="1" id="KW-0175">Coiled coil</keyword>
<keyword evidence="2" id="KW-0472">Membrane</keyword>
<dbReference type="AlphaFoldDB" id="A0AAU9Y3A0"/>
<accession>A0AAU9Y3A0</accession>
<keyword evidence="2" id="KW-1133">Transmembrane helix</keyword>
<feature type="coiled-coil region" evidence="1">
    <location>
        <begin position="90"/>
        <end position="121"/>
    </location>
</feature>
<protein>
    <submittedName>
        <fullName evidence="3">Uncharacterized protein</fullName>
    </submittedName>
</protein>
<evidence type="ECO:0000313" key="4">
    <source>
        <dbReference type="Proteomes" id="UP001159428"/>
    </source>
</evidence>
<keyword evidence="2" id="KW-0812">Transmembrane</keyword>
<dbReference type="Proteomes" id="UP001159428">
    <property type="component" value="Unassembled WGS sequence"/>
</dbReference>
<evidence type="ECO:0000313" key="3">
    <source>
        <dbReference type="EMBL" id="CAH3167923.1"/>
    </source>
</evidence>
<proteinExistence type="predicted"/>
<evidence type="ECO:0000256" key="1">
    <source>
        <dbReference type="SAM" id="Coils"/>
    </source>
</evidence>
<dbReference type="EMBL" id="CALNXJ010000167">
    <property type="protein sequence ID" value="CAH3167923.1"/>
    <property type="molecule type" value="Genomic_DNA"/>
</dbReference>
<reference evidence="3 4" key="1">
    <citation type="submission" date="2022-05" db="EMBL/GenBank/DDBJ databases">
        <authorList>
            <consortium name="Genoscope - CEA"/>
            <person name="William W."/>
        </authorList>
    </citation>
    <scope>NUCLEOTIDE SEQUENCE [LARGE SCALE GENOMIC DNA]</scope>
</reference>
<feature type="transmembrane region" description="Helical" evidence="2">
    <location>
        <begin position="58"/>
        <end position="81"/>
    </location>
</feature>
<evidence type="ECO:0000256" key="2">
    <source>
        <dbReference type="SAM" id="Phobius"/>
    </source>
</evidence>
<keyword evidence="4" id="KW-1185">Reference proteome</keyword>
<sequence>MVIETIMAIVDIRKEYAKWRGGVLNKTRKEFIAEVVDKVILALFRTGGSIAGTIVGQIFIPVPIVGGLVGALLGMFGGHLVGKWFSAQTKEAFGQAIDALINELDEMKAKLKAHSHKFEQNIKNIYCFSPK</sequence>
<gene>
    <name evidence="3" type="ORF">PMEA_00007934</name>
</gene>
<comment type="caution">
    <text evidence="3">The sequence shown here is derived from an EMBL/GenBank/DDBJ whole genome shotgun (WGS) entry which is preliminary data.</text>
</comment>